<protein>
    <submittedName>
        <fullName evidence="7">Phospholipase</fullName>
    </submittedName>
</protein>
<dbReference type="InterPro" id="IPR015679">
    <property type="entry name" value="PLipase_D_fam"/>
</dbReference>
<keyword evidence="2" id="KW-0677">Repeat</keyword>
<dbReference type="AlphaFoldDB" id="A0A6P0GFN7"/>
<dbReference type="SMART" id="SM00155">
    <property type="entry name" value="PLDc"/>
    <property type="match status" value="2"/>
</dbReference>
<sequence length="580" mass="65192">MWAAEATEEPPYFCTTRATGPQATDACSRPREAARRRPIASPRDARCDHGVTAPEDWLLSAEERGNAATDLPAWTEGNLAVPLVHGTAYFDQLVECVQALDEDDHLFFTDWRGDPDEELRPGGPTVAQLFTEAVQRGVTVRGLVWRSHVDWLSFSSRENRALDREVEDGGGLVVLDQRVRRGGSHHQKLVVCRHDQDATKDVAFVGGIDLCHSRRDDADHRGDPQSLPMAAAYGPTPPWHDVQLMIRGPAVAAVDTVFRERWDDPMDPDQGNPVAHVIDRLRRSRMFADRLAPQLPAPPPMGPHLVQNLRTYPAMRPPYRFAPGGERSVARGYSKAIRRARRLIYLEDQYMWSGEVAQLFADALRDHPDLHLVVVVPRVPDQDGAIAKTPQYVGRWQALEMVRRADRDRVHVFDIENHEGTPVYVHAKVCVVDDVWASVGSDNFNRRSWTHDSELSSAVLDTTLDPREPRDPAGTGDGARTFARDLRLILAREHTDRAADGSEDADLLDPAAFVTTLEAQADELDAWYAGGRRGPRPRGRLRHHEPEQLSLSTRLWATPLYRLVDDPDGRPLRLRRRGEF</sequence>
<accession>A0A6P0GFN7</accession>
<dbReference type="CDD" id="cd09105">
    <property type="entry name" value="PLDc_vPLD1_2_like_2"/>
    <property type="match status" value="1"/>
</dbReference>
<dbReference type="PANTHER" id="PTHR18896:SF76">
    <property type="entry name" value="PHOSPHOLIPASE"/>
    <property type="match status" value="1"/>
</dbReference>
<evidence type="ECO:0000313" key="7">
    <source>
        <dbReference type="EMBL" id="NEM06042.1"/>
    </source>
</evidence>
<comment type="caution">
    <text evidence="7">The sequence shown here is derived from an EMBL/GenBank/DDBJ whole genome shotgun (WGS) entry which is preliminary data.</text>
</comment>
<dbReference type="Proteomes" id="UP000471126">
    <property type="component" value="Unassembled WGS sequence"/>
</dbReference>
<evidence type="ECO:0000256" key="4">
    <source>
        <dbReference type="ARBA" id="ARBA00023098"/>
    </source>
</evidence>
<dbReference type="SUPFAM" id="SSF56024">
    <property type="entry name" value="Phospholipase D/nuclease"/>
    <property type="match status" value="2"/>
</dbReference>
<dbReference type="GO" id="GO:0004630">
    <property type="term" value="F:phospholipase D activity"/>
    <property type="evidence" value="ECO:0007669"/>
    <property type="project" value="UniProtKB-EC"/>
</dbReference>
<dbReference type="EMBL" id="JAAGWE010000012">
    <property type="protein sequence ID" value="NEM06042.1"/>
    <property type="molecule type" value="Genomic_DNA"/>
</dbReference>
<keyword evidence="3" id="KW-0378">Hydrolase</keyword>
<evidence type="ECO:0000256" key="2">
    <source>
        <dbReference type="ARBA" id="ARBA00022737"/>
    </source>
</evidence>
<proteinExistence type="predicted"/>
<dbReference type="PROSITE" id="PS50035">
    <property type="entry name" value="PLD"/>
    <property type="match status" value="1"/>
</dbReference>
<dbReference type="Gene3D" id="3.30.870.10">
    <property type="entry name" value="Endonuclease Chain A"/>
    <property type="match status" value="2"/>
</dbReference>
<dbReference type="InterPro" id="IPR025202">
    <property type="entry name" value="PLD-like_dom"/>
</dbReference>
<comment type="catalytic activity">
    <reaction evidence="1">
        <text>a 1,2-diacyl-sn-glycero-3-phosphocholine + H2O = a 1,2-diacyl-sn-glycero-3-phosphate + choline + H(+)</text>
        <dbReference type="Rhea" id="RHEA:14445"/>
        <dbReference type="ChEBI" id="CHEBI:15354"/>
        <dbReference type="ChEBI" id="CHEBI:15377"/>
        <dbReference type="ChEBI" id="CHEBI:15378"/>
        <dbReference type="ChEBI" id="CHEBI:57643"/>
        <dbReference type="ChEBI" id="CHEBI:58608"/>
        <dbReference type="EC" id="3.1.4.4"/>
    </reaction>
</comment>
<dbReference type="InterPro" id="IPR001736">
    <property type="entry name" value="PLipase_D/transphosphatidylase"/>
</dbReference>
<evidence type="ECO:0000256" key="5">
    <source>
        <dbReference type="SAM" id="MobiDB-lite"/>
    </source>
</evidence>
<dbReference type="PANTHER" id="PTHR18896">
    <property type="entry name" value="PHOSPHOLIPASE D"/>
    <property type="match status" value="1"/>
</dbReference>
<name>A0A6P0GFN7_9ACTN</name>
<organism evidence="7 8">
    <name type="scientific">Geodermatophilus normandii</name>
    <dbReference type="NCBI Taxonomy" id="1137989"/>
    <lineage>
        <taxon>Bacteria</taxon>
        <taxon>Bacillati</taxon>
        <taxon>Actinomycetota</taxon>
        <taxon>Actinomycetes</taxon>
        <taxon>Geodermatophilales</taxon>
        <taxon>Geodermatophilaceae</taxon>
        <taxon>Geodermatophilus</taxon>
    </lineage>
</organism>
<gene>
    <name evidence="7" type="ORF">GCU54_08420</name>
</gene>
<keyword evidence="4" id="KW-0443">Lipid metabolism</keyword>
<evidence type="ECO:0000256" key="1">
    <source>
        <dbReference type="ARBA" id="ARBA00000798"/>
    </source>
</evidence>
<feature type="region of interest" description="Disordered" evidence="5">
    <location>
        <begin position="17"/>
        <end position="47"/>
    </location>
</feature>
<dbReference type="GO" id="GO:0009395">
    <property type="term" value="P:phospholipid catabolic process"/>
    <property type="evidence" value="ECO:0007669"/>
    <property type="project" value="TreeGrafter"/>
</dbReference>
<evidence type="ECO:0000256" key="3">
    <source>
        <dbReference type="ARBA" id="ARBA00022801"/>
    </source>
</evidence>
<dbReference type="Pfam" id="PF13091">
    <property type="entry name" value="PLDc_2"/>
    <property type="match status" value="1"/>
</dbReference>
<reference evidence="7 8" key="1">
    <citation type="submission" date="2019-12" db="EMBL/GenBank/DDBJ databases">
        <title>WGS of CPCC 203550 I12A-02606.</title>
        <authorList>
            <person name="Jiang Z."/>
        </authorList>
    </citation>
    <scope>NUCLEOTIDE SEQUENCE [LARGE SCALE GENOMIC DNA]</scope>
    <source>
        <strain evidence="7 8">I12A-02606</strain>
    </source>
</reference>
<evidence type="ECO:0000259" key="6">
    <source>
        <dbReference type="PROSITE" id="PS50035"/>
    </source>
</evidence>
<feature type="domain" description="PLD phosphodiesterase" evidence="6">
    <location>
        <begin position="421"/>
        <end position="448"/>
    </location>
</feature>
<evidence type="ECO:0000313" key="8">
    <source>
        <dbReference type="Proteomes" id="UP000471126"/>
    </source>
</evidence>
<feature type="region of interest" description="Disordered" evidence="5">
    <location>
        <begin position="460"/>
        <end position="479"/>
    </location>
</feature>